<dbReference type="PANTHER" id="PTHR30600:SF4">
    <property type="entry name" value="CYTOCHROME C DOMAIN-CONTAINING PROTEIN"/>
    <property type="match status" value="1"/>
</dbReference>
<keyword evidence="2 4" id="KW-0479">Metal-binding</keyword>
<dbReference type="GO" id="GO:0004130">
    <property type="term" value="F:cytochrome-c peroxidase activity"/>
    <property type="evidence" value="ECO:0007669"/>
    <property type="project" value="TreeGrafter"/>
</dbReference>
<keyword evidence="5" id="KW-0732">Signal</keyword>
<evidence type="ECO:0000313" key="7">
    <source>
        <dbReference type="EMBL" id="MBO8451422.1"/>
    </source>
</evidence>
<dbReference type="SUPFAM" id="SSF46626">
    <property type="entry name" value="Cytochrome c"/>
    <property type="match status" value="1"/>
</dbReference>
<dbReference type="GO" id="GO:0046872">
    <property type="term" value="F:metal ion binding"/>
    <property type="evidence" value="ECO:0007669"/>
    <property type="project" value="UniProtKB-KW"/>
</dbReference>
<dbReference type="AlphaFoldDB" id="A0A9D9EP19"/>
<evidence type="ECO:0000259" key="6">
    <source>
        <dbReference type="PROSITE" id="PS51007"/>
    </source>
</evidence>
<evidence type="ECO:0000313" key="8">
    <source>
        <dbReference type="Proteomes" id="UP000823661"/>
    </source>
</evidence>
<feature type="signal peptide" evidence="5">
    <location>
        <begin position="1"/>
        <end position="20"/>
    </location>
</feature>
<dbReference type="InterPro" id="IPR009056">
    <property type="entry name" value="Cyt_c-like_dom"/>
</dbReference>
<dbReference type="Proteomes" id="UP000823661">
    <property type="component" value="Unassembled WGS sequence"/>
</dbReference>
<feature type="chain" id="PRO_5039249943" description="Cytochrome c domain-containing protein" evidence="5">
    <location>
        <begin position="21"/>
        <end position="542"/>
    </location>
</feature>
<accession>A0A9D9EP19</accession>
<proteinExistence type="predicted"/>
<organism evidence="7 8">
    <name type="scientific">Candidatus Cryptobacteroides intestinavium</name>
    <dbReference type="NCBI Taxonomy" id="2840766"/>
    <lineage>
        <taxon>Bacteria</taxon>
        <taxon>Pseudomonadati</taxon>
        <taxon>Bacteroidota</taxon>
        <taxon>Bacteroidia</taxon>
        <taxon>Bacteroidales</taxon>
        <taxon>Candidatus Cryptobacteroides</taxon>
    </lineage>
</organism>
<dbReference type="PANTHER" id="PTHR30600">
    <property type="entry name" value="CYTOCHROME C PEROXIDASE-RELATED"/>
    <property type="match status" value="1"/>
</dbReference>
<reference evidence="7" key="1">
    <citation type="submission" date="2020-10" db="EMBL/GenBank/DDBJ databases">
        <authorList>
            <person name="Gilroy R."/>
        </authorList>
    </citation>
    <scope>NUCLEOTIDE SEQUENCE</scope>
    <source>
        <strain evidence="7">B1-20833</strain>
    </source>
</reference>
<sequence length="542" mass="60991">MKNLSVNALLPILLAVAACAEKNGTVPETPEDTSWIAVETYAGGELGTTFNRSASAFEDPAPAVEQAGMEYDFKQGEYFFERTFTQNTEPFDGLGPLYLRASCLDCHPGYGHGKRMERYRWNDYGNGYLLVLYDPSDNSYLTSLTGMPQTQAVAPFKAPLDETKISIEWKEYTDEWGNEFPDGEKYSLIYPEVTIPADAYYVPILSKNGELDASEVGIRLESTIGIYGSGLIDAIPDDSLLVQYQKEEAMGLPLNPAIYAGGQWQSQYSNTRQGDGEKHPFRYTYALSRGAVQDGPGANAIWNITNVTRSDRRYHYMTAAYATKASQDPEVQAEFYNYFPEYRTDAGVEKDIYNYLMGEYKDEDGNTVAVVDAEMNDEDYVDFMVWHRGLAVPAARDLDDPVVQRGRKLFREIGCATCHRPSWKTGADELNDPNNFFSHGDSRLPKYPYQTIWPYSDFVQHQLKMVNDIRGGWCRTTPLWGRGLSQICSGHQDRLHDCRARNVIEAIMWHGGSGSDARKSTEAFRELTADDRNAIVAFINAI</sequence>
<keyword evidence="3 4" id="KW-0408">Iron</keyword>
<dbReference type="Gene3D" id="1.10.760.10">
    <property type="entry name" value="Cytochrome c-like domain"/>
    <property type="match status" value="1"/>
</dbReference>
<dbReference type="InterPro" id="IPR010538">
    <property type="entry name" value="DHOR"/>
</dbReference>
<keyword evidence="1 4" id="KW-0349">Heme</keyword>
<reference evidence="7" key="2">
    <citation type="journal article" date="2021" name="PeerJ">
        <title>Extensive microbial diversity within the chicken gut microbiome revealed by metagenomics and culture.</title>
        <authorList>
            <person name="Gilroy R."/>
            <person name="Ravi A."/>
            <person name="Getino M."/>
            <person name="Pursley I."/>
            <person name="Horton D.L."/>
            <person name="Alikhan N.F."/>
            <person name="Baker D."/>
            <person name="Gharbi K."/>
            <person name="Hall N."/>
            <person name="Watson M."/>
            <person name="Adriaenssens E.M."/>
            <person name="Foster-Nyarko E."/>
            <person name="Jarju S."/>
            <person name="Secka A."/>
            <person name="Antonio M."/>
            <person name="Oren A."/>
            <person name="Chaudhuri R.R."/>
            <person name="La Ragione R."/>
            <person name="Hildebrand F."/>
            <person name="Pallen M.J."/>
        </authorList>
    </citation>
    <scope>NUCLEOTIDE SEQUENCE</scope>
    <source>
        <strain evidence="7">B1-20833</strain>
    </source>
</reference>
<gene>
    <name evidence="7" type="ORF">IAC06_00870</name>
</gene>
<evidence type="ECO:0000256" key="2">
    <source>
        <dbReference type="ARBA" id="ARBA00022723"/>
    </source>
</evidence>
<dbReference type="Pfam" id="PF06537">
    <property type="entry name" value="DHOR"/>
    <property type="match status" value="2"/>
</dbReference>
<comment type="caution">
    <text evidence="7">The sequence shown here is derived from an EMBL/GenBank/DDBJ whole genome shotgun (WGS) entry which is preliminary data.</text>
</comment>
<dbReference type="PROSITE" id="PS51257">
    <property type="entry name" value="PROKAR_LIPOPROTEIN"/>
    <property type="match status" value="1"/>
</dbReference>
<feature type="domain" description="Cytochrome c" evidence="6">
    <location>
        <begin position="401"/>
        <end position="542"/>
    </location>
</feature>
<evidence type="ECO:0000256" key="1">
    <source>
        <dbReference type="ARBA" id="ARBA00022617"/>
    </source>
</evidence>
<evidence type="ECO:0000256" key="3">
    <source>
        <dbReference type="ARBA" id="ARBA00023004"/>
    </source>
</evidence>
<dbReference type="GO" id="GO:0020037">
    <property type="term" value="F:heme binding"/>
    <property type="evidence" value="ECO:0007669"/>
    <property type="project" value="InterPro"/>
</dbReference>
<dbReference type="InterPro" id="IPR036909">
    <property type="entry name" value="Cyt_c-like_dom_sf"/>
</dbReference>
<dbReference type="PROSITE" id="PS51007">
    <property type="entry name" value="CYTC"/>
    <property type="match status" value="1"/>
</dbReference>
<name>A0A9D9EP19_9BACT</name>
<protein>
    <recommendedName>
        <fullName evidence="6">Cytochrome c domain-containing protein</fullName>
    </recommendedName>
</protein>
<evidence type="ECO:0000256" key="4">
    <source>
        <dbReference type="PROSITE-ProRule" id="PRU00433"/>
    </source>
</evidence>
<dbReference type="GO" id="GO:0009055">
    <property type="term" value="F:electron transfer activity"/>
    <property type="evidence" value="ECO:0007669"/>
    <property type="project" value="InterPro"/>
</dbReference>
<dbReference type="EMBL" id="JADIMI010000009">
    <property type="protein sequence ID" value="MBO8451422.1"/>
    <property type="molecule type" value="Genomic_DNA"/>
</dbReference>
<dbReference type="InterPro" id="IPR051395">
    <property type="entry name" value="Cytochrome_c_Peroxidase/MauG"/>
</dbReference>
<evidence type="ECO:0000256" key="5">
    <source>
        <dbReference type="SAM" id="SignalP"/>
    </source>
</evidence>